<dbReference type="GO" id="GO:0008270">
    <property type="term" value="F:zinc ion binding"/>
    <property type="evidence" value="ECO:0007669"/>
    <property type="project" value="InterPro"/>
</dbReference>
<feature type="domain" description="Zn(2)-C6 fungal-type" evidence="4">
    <location>
        <begin position="34"/>
        <end position="64"/>
    </location>
</feature>
<dbReference type="SMART" id="SM00066">
    <property type="entry name" value="GAL4"/>
    <property type="match status" value="1"/>
</dbReference>
<accession>A0A166MKA9</accession>
<dbReference type="GO" id="GO:0000981">
    <property type="term" value="F:DNA-binding transcription factor activity, RNA polymerase II-specific"/>
    <property type="evidence" value="ECO:0007669"/>
    <property type="project" value="InterPro"/>
</dbReference>
<dbReference type="PROSITE" id="PS50048">
    <property type="entry name" value="ZN2_CY6_FUNGAL_2"/>
    <property type="match status" value="1"/>
</dbReference>
<dbReference type="Proteomes" id="UP000076552">
    <property type="component" value="Unassembled WGS sequence"/>
</dbReference>
<reference evidence="5 6" key="1">
    <citation type="submission" date="2015-06" db="EMBL/GenBank/DDBJ databases">
        <title>Survival trade-offs in plant roots during colonization by closely related pathogenic and mutualistic fungi.</title>
        <authorList>
            <person name="Hacquard S."/>
            <person name="Kracher B."/>
            <person name="Hiruma K."/>
            <person name="Weinman A."/>
            <person name="Muench P."/>
            <person name="Garrido Oter R."/>
            <person name="Ver Loren van Themaat E."/>
            <person name="Dallerey J.-F."/>
            <person name="Damm U."/>
            <person name="Henrissat B."/>
            <person name="Lespinet O."/>
            <person name="Thon M."/>
            <person name="Kemen E."/>
            <person name="McHardy A.C."/>
            <person name="Schulze-Lefert P."/>
            <person name="O'Connell R.J."/>
        </authorList>
    </citation>
    <scope>NUCLEOTIDE SEQUENCE [LARGE SCALE GENOMIC DNA]</scope>
    <source>
        <strain evidence="5 6">0861</strain>
    </source>
</reference>
<feature type="compositionally biased region" description="Polar residues" evidence="3">
    <location>
        <begin position="1"/>
        <end position="13"/>
    </location>
</feature>
<proteinExistence type="predicted"/>
<dbReference type="PANTHER" id="PTHR31001">
    <property type="entry name" value="UNCHARACTERIZED TRANSCRIPTIONAL REGULATORY PROTEIN"/>
    <property type="match status" value="1"/>
</dbReference>
<dbReference type="STRING" id="708197.A0A166MKA9"/>
<evidence type="ECO:0000256" key="1">
    <source>
        <dbReference type="ARBA" id="ARBA00004123"/>
    </source>
</evidence>
<evidence type="ECO:0000313" key="5">
    <source>
        <dbReference type="EMBL" id="KZL64741.1"/>
    </source>
</evidence>
<evidence type="ECO:0000313" key="6">
    <source>
        <dbReference type="Proteomes" id="UP000076552"/>
    </source>
</evidence>
<feature type="non-terminal residue" evidence="5">
    <location>
        <position position="167"/>
    </location>
</feature>
<comment type="subcellular location">
    <subcellularLocation>
        <location evidence="1">Nucleus</location>
    </subcellularLocation>
</comment>
<dbReference type="CDD" id="cd00067">
    <property type="entry name" value="GAL4"/>
    <property type="match status" value="1"/>
</dbReference>
<evidence type="ECO:0000256" key="2">
    <source>
        <dbReference type="ARBA" id="ARBA00023242"/>
    </source>
</evidence>
<dbReference type="Gene3D" id="4.10.240.10">
    <property type="entry name" value="Zn(2)-C6 fungal-type DNA-binding domain"/>
    <property type="match status" value="1"/>
</dbReference>
<dbReference type="InterPro" id="IPR001138">
    <property type="entry name" value="Zn2Cys6_DnaBD"/>
</dbReference>
<dbReference type="GO" id="GO:0005634">
    <property type="term" value="C:nucleus"/>
    <property type="evidence" value="ECO:0007669"/>
    <property type="project" value="UniProtKB-SubCell"/>
</dbReference>
<dbReference type="EMBL" id="LFIV01000257">
    <property type="protein sequence ID" value="KZL64741.1"/>
    <property type="molecule type" value="Genomic_DNA"/>
</dbReference>
<gene>
    <name evidence="5" type="ORF">CT0861_06264</name>
</gene>
<dbReference type="PANTHER" id="PTHR31001:SF58">
    <property type="entry name" value="ZN(II)2CYS6 TRANSCRIPTION FACTOR (EUROFUNG)"/>
    <property type="match status" value="1"/>
</dbReference>
<keyword evidence="2" id="KW-0539">Nucleus</keyword>
<comment type="caution">
    <text evidence="5">The sequence shown here is derived from an EMBL/GenBank/DDBJ whole genome shotgun (WGS) entry which is preliminary data.</text>
</comment>
<sequence>MPPAQSLSAQPSAPRTPDGRDGEAGNPEVDSRWSCFQCRSRKVKCDRVKPQCGRCTRLKDTCIFPESRQKPQGKTLPDNLEDRLARLERVMAASHNDTGMQLDNSISGVQSVQSELYDDSMAWHPDEGGLSTLSSIISAQNIPEDLPNDINYHDQTEQILPTPLLEN</sequence>
<dbReference type="PROSITE" id="PS00463">
    <property type="entry name" value="ZN2_CY6_FUNGAL_1"/>
    <property type="match status" value="1"/>
</dbReference>
<dbReference type="SUPFAM" id="SSF57701">
    <property type="entry name" value="Zn2/Cys6 DNA-binding domain"/>
    <property type="match status" value="1"/>
</dbReference>
<name>A0A166MKA9_9PEZI</name>
<evidence type="ECO:0000259" key="4">
    <source>
        <dbReference type="PROSITE" id="PS50048"/>
    </source>
</evidence>
<dbReference type="InterPro" id="IPR036864">
    <property type="entry name" value="Zn2-C6_fun-type_DNA-bd_sf"/>
</dbReference>
<keyword evidence="6" id="KW-1185">Reference proteome</keyword>
<feature type="region of interest" description="Disordered" evidence="3">
    <location>
        <begin position="1"/>
        <end position="30"/>
    </location>
</feature>
<dbReference type="InterPro" id="IPR050613">
    <property type="entry name" value="Sec_Metabolite_Reg"/>
</dbReference>
<organism evidence="5 6">
    <name type="scientific">Colletotrichum tofieldiae</name>
    <dbReference type="NCBI Taxonomy" id="708197"/>
    <lineage>
        <taxon>Eukaryota</taxon>
        <taxon>Fungi</taxon>
        <taxon>Dikarya</taxon>
        <taxon>Ascomycota</taxon>
        <taxon>Pezizomycotina</taxon>
        <taxon>Sordariomycetes</taxon>
        <taxon>Hypocreomycetidae</taxon>
        <taxon>Glomerellales</taxon>
        <taxon>Glomerellaceae</taxon>
        <taxon>Colletotrichum</taxon>
        <taxon>Colletotrichum spaethianum species complex</taxon>
    </lineage>
</organism>
<dbReference type="AlphaFoldDB" id="A0A166MKA9"/>
<evidence type="ECO:0000256" key="3">
    <source>
        <dbReference type="SAM" id="MobiDB-lite"/>
    </source>
</evidence>
<protein>
    <submittedName>
        <fullName evidence="5">Binuclear zinc transcription factor</fullName>
    </submittedName>
</protein>
<dbReference type="Pfam" id="PF00172">
    <property type="entry name" value="Zn_clus"/>
    <property type="match status" value="1"/>
</dbReference>